<organism evidence="2 3">
    <name type="scientific">Paramecium primaurelia</name>
    <dbReference type="NCBI Taxonomy" id="5886"/>
    <lineage>
        <taxon>Eukaryota</taxon>
        <taxon>Sar</taxon>
        <taxon>Alveolata</taxon>
        <taxon>Ciliophora</taxon>
        <taxon>Intramacronucleata</taxon>
        <taxon>Oligohymenophorea</taxon>
        <taxon>Peniculida</taxon>
        <taxon>Parameciidae</taxon>
        <taxon>Paramecium</taxon>
    </lineage>
</organism>
<gene>
    <name evidence="2" type="ORF">PPRIM_AZ9-3.1.T0640200</name>
</gene>
<comment type="caution">
    <text evidence="2">The sequence shown here is derived from an EMBL/GenBank/DDBJ whole genome shotgun (WGS) entry which is preliminary data.</text>
</comment>
<reference evidence="2" key="1">
    <citation type="submission" date="2021-01" db="EMBL/GenBank/DDBJ databases">
        <authorList>
            <consortium name="Genoscope - CEA"/>
            <person name="William W."/>
        </authorList>
    </citation>
    <scope>NUCLEOTIDE SEQUENCE</scope>
</reference>
<dbReference type="OMA" id="FCLEKFA"/>
<proteinExistence type="predicted"/>
<evidence type="ECO:0000256" key="1">
    <source>
        <dbReference type="SAM" id="MobiDB-lite"/>
    </source>
</evidence>
<dbReference type="Proteomes" id="UP000688137">
    <property type="component" value="Unassembled WGS sequence"/>
</dbReference>
<sequence>MQQLQESHSQSDFKLPSIDIHTTHRLPIKMNPSYRLKFTNPIRVQYLRFLDRRSLDEKLNEPFCLEKFAKINNYSYEKSYEYELRCRKPQKKAQPQQKQEYRKPTMRYFNPEDSEIRQDDMDLILNPKQNKPVTSNSKVFISE</sequence>
<keyword evidence="3" id="KW-1185">Reference proteome</keyword>
<dbReference type="AlphaFoldDB" id="A0A8S1MKH2"/>
<evidence type="ECO:0000313" key="2">
    <source>
        <dbReference type="EMBL" id="CAD8080858.1"/>
    </source>
</evidence>
<dbReference type="EMBL" id="CAJJDM010000066">
    <property type="protein sequence ID" value="CAD8080858.1"/>
    <property type="molecule type" value="Genomic_DNA"/>
</dbReference>
<feature type="compositionally biased region" description="Polar residues" evidence="1">
    <location>
        <begin position="127"/>
        <end position="143"/>
    </location>
</feature>
<name>A0A8S1MKH2_PARPR</name>
<accession>A0A8S1MKH2</accession>
<feature type="region of interest" description="Disordered" evidence="1">
    <location>
        <begin position="87"/>
        <end position="143"/>
    </location>
</feature>
<evidence type="ECO:0000313" key="3">
    <source>
        <dbReference type="Proteomes" id="UP000688137"/>
    </source>
</evidence>
<protein>
    <submittedName>
        <fullName evidence="2">Uncharacterized protein</fullName>
    </submittedName>
</protein>